<feature type="compositionally biased region" description="Basic residues" evidence="1">
    <location>
        <begin position="1"/>
        <end position="39"/>
    </location>
</feature>
<comment type="caution">
    <text evidence="2">The sequence shown here is derived from an EMBL/GenBank/DDBJ whole genome shotgun (WGS) entry which is preliminary data.</text>
</comment>
<dbReference type="EMBL" id="SRLO01000230">
    <property type="protein sequence ID" value="TNN65751.1"/>
    <property type="molecule type" value="Genomic_DNA"/>
</dbReference>
<dbReference type="AlphaFoldDB" id="A0A4Z2HJH6"/>
<dbReference type="Proteomes" id="UP000314294">
    <property type="component" value="Unassembled WGS sequence"/>
</dbReference>
<name>A0A4Z2HJH6_9TELE</name>
<sequence length="131" mass="15528">MKHWGGRKKKKKKNKNKNKNKKKKKKKKKNKKKKKKKNKNNNNNNNKNKNKKKGSLQGSEFLPDHTEDNCPTRLPHHLHHLLIGQTVETDAIQLRQPRRGQKERRLGPSSCFTVNVRTIQLLHSKRRKLFS</sequence>
<accession>A0A4Z2HJH6</accession>
<reference evidence="2 3" key="1">
    <citation type="submission" date="2019-03" db="EMBL/GenBank/DDBJ databases">
        <title>First draft genome of Liparis tanakae, snailfish: a comprehensive survey of snailfish specific genes.</title>
        <authorList>
            <person name="Kim W."/>
            <person name="Song I."/>
            <person name="Jeong J.-H."/>
            <person name="Kim D."/>
            <person name="Kim S."/>
            <person name="Ryu S."/>
            <person name="Song J.Y."/>
            <person name="Lee S.K."/>
        </authorList>
    </citation>
    <scope>NUCLEOTIDE SEQUENCE [LARGE SCALE GENOMIC DNA]</scope>
    <source>
        <tissue evidence="2">Muscle</tissue>
    </source>
</reference>
<proteinExistence type="predicted"/>
<evidence type="ECO:0000313" key="3">
    <source>
        <dbReference type="Proteomes" id="UP000314294"/>
    </source>
</evidence>
<keyword evidence="3" id="KW-1185">Reference proteome</keyword>
<evidence type="ECO:0000313" key="2">
    <source>
        <dbReference type="EMBL" id="TNN65751.1"/>
    </source>
</evidence>
<feature type="region of interest" description="Disordered" evidence="1">
    <location>
        <begin position="1"/>
        <end position="73"/>
    </location>
</feature>
<gene>
    <name evidence="2" type="ORF">EYF80_024044</name>
</gene>
<evidence type="ECO:0000256" key="1">
    <source>
        <dbReference type="SAM" id="MobiDB-lite"/>
    </source>
</evidence>
<organism evidence="2 3">
    <name type="scientific">Liparis tanakae</name>
    <name type="common">Tanaka's snailfish</name>
    <dbReference type="NCBI Taxonomy" id="230148"/>
    <lineage>
        <taxon>Eukaryota</taxon>
        <taxon>Metazoa</taxon>
        <taxon>Chordata</taxon>
        <taxon>Craniata</taxon>
        <taxon>Vertebrata</taxon>
        <taxon>Euteleostomi</taxon>
        <taxon>Actinopterygii</taxon>
        <taxon>Neopterygii</taxon>
        <taxon>Teleostei</taxon>
        <taxon>Neoteleostei</taxon>
        <taxon>Acanthomorphata</taxon>
        <taxon>Eupercaria</taxon>
        <taxon>Perciformes</taxon>
        <taxon>Cottioidei</taxon>
        <taxon>Cottales</taxon>
        <taxon>Liparidae</taxon>
        <taxon>Liparis</taxon>
    </lineage>
</organism>
<protein>
    <submittedName>
        <fullName evidence="2">Uncharacterized protein</fullName>
    </submittedName>
</protein>